<feature type="domain" description="AB hydrolase-1" evidence="1">
    <location>
        <begin position="23"/>
        <end position="254"/>
    </location>
</feature>
<keyword evidence="2" id="KW-0378">Hydrolase</keyword>
<dbReference type="Gene3D" id="3.40.50.1820">
    <property type="entry name" value="alpha/beta hydrolase"/>
    <property type="match status" value="1"/>
</dbReference>
<dbReference type="InterPro" id="IPR000073">
    <property type="entry name" value="AB_hydrolase_1"/>
</dbReference>
<keyword evidence="3" id="KW-1185">Reference proteome</keyword>
<proteinExistence type="predicted"/>
<accession>A0ABX7VW19</accession>
<dbReference type="InterPro" id="IPR029058">
    <property type="entry name" value="AB_hydrolase_fold"/>
</dbReference>
<dbReference type="PANTHER" id="PTHR43798">
    <property type="entry name" value="MONOACYLGLYCEROL LIPASE"/>
    <property type="match status" value="1"/>
</dbReference>
<evidence type="ECO:0000313" key="2">
    <source>
        <dbReference type="EMBL" id="QTM98801.1"/>
    </source>
</evidence>
<evidence type="ECO:0000313" key="3">
    <source>
        <dbReference type="Proteomes" id="UP000665043"/>
    </source>
</evidence>
<dbReference type="Proteomes" id="UP000665043">
    <property type="component" value="Chromosome"/>
</dbReference>
<reference evidence="2 3" key="1">
    <citation type="submission" date="2019-12" db="EMBL/GenBank/DDBJ databases">
        <title>The whole genome sequencing of a strain isolated from a Mars analog, Dalangtan Playa.</title>
        <authorList>
            <person name="Huang T."/>
        </authorList>
    </citation>
    <scope>NUCLEOTIDE SEQUENCE [LARGE SCALE GENOMIC DNA]</scope>
    <source>
        <strain evidence="2 3">DP4-553-S</strain>
    </source>
</reference>
<evidence type="ECO:0000259" key="1">
    <source>
        <dbReference type="Pfam" id="PF12697"/>
    </source>
</evidence>
<dbReference type="EMBL" id="CP046956">
    <property type="protein sequence ID" value="QTM98801.1"/>
    <property type="molecule type" value="Genomic_DNA"/>
</dbReference>
<gene>
    <name evidence="2" type="ORF">ERJ70_05515</name>
</gene>
<organism evidence="2 3">
    <name type="scientific">Sediminibacillus dalangtanensis</name>
    <dbReference type="NCBI Taxonomy" id="2729421"/>
    <lineage>
        <taxon>Bacteria</taxon>
        <taxon>Bacillati</taxon>
        <taxon>Bacillota</taxon>
        <taxon>Bacilli</taxon>
        <taxon>Bacillales</taxon>
        <taxon>Bacillaceae</taxon>
        <taxon>Sediminibacillus</taxon>
    </lineage>
</organism>
<sequence length="272" mass="31335">MPYCCVEGTEFYYQKIGQGMPMLMLHGFGPDSRLMGGCMEPVFERRNGYQRIYVDLPGMGRTKGKPGTESADGFLRLIIGFIDEVIKGKPFLIAGESYGGYLARGLLEHRRKQIKGAVFICPVIFPDKQKRTLPEKIQVYRDEVFLQSLDRENREAFIEENTVLNRKTWERFREEVLAGLRMADGEFLAKVQDNYQFTFPIDTVVFSEPILFLLGKQDAVVGYKDAFKLDGTFPRGTFAVLDKAGHYLQIEQARLFEVHMHEWFDRVEQGNM</sequence>
<protein>
    <submittedName>
        <fullName evidence="2">Alpha/beta fold hydrolase</fullName>
    </submittedName>
</protein>
<dbReference type="GO" id="GO:0016787">
    <property type="term" value="F:hydrolase activity"/>
    <property type="evidence" value="ECO:0007669"/>
    <property type="project" value="UniProtKB-KW"/>
</dbReference>
<dbReference type="PANTHER" id="PTHR43798:SF6">
    <property type="entry name" value="HYDROLASE, PUTATIVE (AFU_ORTHOLOGUE AFUA_4G13070)-RELATED"/>
    <property type="match status" value="1"/>
</dbReference>
<name>A0ABX7VW19_9BACI</name>
<dbReference type="PROSITE" id="PS00131">
    <property type="entry name" value="CARBOXYPEPT_SER_SER"/>
    <property type="match status" value="1"/>
</dbReference>
<dbReference type="InterPro" id="IPR018202">
    <property type="entry name" value="Ser_caboxypep_ser_AS"/>
</dbReference>
<dbReference type="SUPFAM" id="SSF53474">
    <property type="entry name" value="alpha/beta-Hydrolases"/>
    <property type="match status" value="1"/>
</dbReference>
<dbReference type="InterPro" id="IPR050266">
    <property type="entry name" value="AB_hydrolase_sf"/>
</dbReference>
<dbReference type="Pfam" id="PF12697">
    <property type="entry name" value="Abhydrolase_6"/>
    <property type="match status" value="1"/>
</dbReference>